<keyword evidence="2" id="KW-1185">Reference proteome</keyword>
<comment type="caution">
    <text evidence="1">The sequence shown here is derived from an EMBL/GenBank/DDBJ whole genome shotgun (WGS) entry which is preliminary data.</text>
</comment>
<gene>
    <name evidence="1" type="ORF">LCY76_23530</name>
</gene>
<accession>A0A9X1XL51</accession>
<proteinExistence type="predicted"/>
<sequence>MHPTGLTQIILAGLLGEGEFLNVNGKLSFRLPFNEEMLDYIRAIVGKGMERKLVLNRSELIIEEETDQFKLLYSEWYEGDKKIYSSKQIDFHSIILWANIYGKRMTNGIAIRTTINKEHKKNLIFSLFSHLNTPVVLSTVGVKLMITEDLYRSVRKRTNILHSTFFSNLIDKKHLQYQKYRVTI</sequence>
<organism evidence="1 2">
    <name type="scientific">Fictibacillus marinisediminis</name>
    <dbReference type="NCBI Taxonomy" id="2878389"/>
    <lineage>
        <taxon>Bacteria</taxon>
        <taxon>Bacillati</taxon>
        <taxon>Bacillota</taxon>
        <taxon>Bacilli</taxon>
        <taxon>Bacillales</taxon>
        <taxon>Fictibacillaceae</taxon>
        <taxon>Fictibacillus</taxon>
    </lineage>
</organism>
<evidence type="ECO:0000313" key="2">
    <source>
        <dbReference type="Proteomes" id="UP001139011"/>
    </source>
</evidence>
<dbReference type="AlphaFoldDB" id="A0A9X1XL51"/>
<reference evidence="1" key="1">
    <citation type="submission" date="2021-09" db="EMBL/GenBank/DDBJ databases">
        <title>Genome analysis of Fictibacillus sp. KIGAM418 isolated from marine sediment.</title>
        <authorList>
            <person name="Seo M.-J."/>
            <person name="Cho E.-S."/>
            <person name="Hwang C.Y."/>
        </authorList>
    </citation>
    <scope>NUCLEOTIDE SEQUENCE</scope>
    <source>
        <strain evidence="1">KIGAM418</strain>
    </source>
</reference>
<evidence type="ECO:0000313" key="1">
    <source>
        <dbReference type="EMBL" id="MCK6259544.1"/>
    </source>
</evidence>
<dbReference type="RefSeq" id="WP_248254908.1">
    <property type="nucleotide sequence ID" value="NZ_JAIWJX010000004.1"/>
</dbReference>
<dbReference type="Proteomes" id="UP001139011">
    <property type="component" value="Unassembled WGS sequence"/>
</dbReference>
<name>A0A9X1XL51_9BACL</name>
<dbReference type="EMBL" id="JAIWJX010000004">
    <property type="protein sequence ID" value="MCK6259544.1"/>
    <property type="molecule type" value="Genomic_DNA"/>
</dbReference>
<protein>
    <submittedName>
        <fullName evidence="1">Uncharacterized protein</fullName>
    </submittedName>
</protein>